<organism evidence="19 20">
    <name type="scientific">Schizothecium vesticola</name>
    <dbReference type="NCBI Taxonomy" id="314040"/>
    <lineage>
        <taxon>Eukaryota</taxon>
        <taxon>Fungi</taxon>
        <taxon>Dikarya</taxon>
        <taxon>Ascomycota</taxon>
        <taxon>Pezizomycotina</taxon>
        <taxon>Sordariomycetes</taxon>
        <taxon>Sordariomycetidae</taxon>
        <taxon>Sordariales</taxon>
        <taxon>Schizotheciaceae</taxon>
        <taxon>Schizothecium</taxon>
    </lineage>
</organism>
<feature type="compositionally biased region" description="Acidic residues" evidence="16">
    <location>
        <begin position="244"/>
        <end position="255"/>
    </location>
</feature>
<dbReference type="InterPro" id="IPR000679">
    <property type="entry name" value="Znf_GATA"/>
</dbReference>
<dbReference type="GO" id="GO:0009881">
    <property type="term" value="F:photoreceptor activity"/>
    <property type="evidence" value="ECO:0007669"/>
    <property type="project" value="UniProtKB-KW"/>
</dbReference>
<dbReference type="PANTHER" id="PTHR47429">
    <property type="entry name" value="PROTEIN TWIN LOV 1"/>
    <property type="match status" value="1"/>
</dbReference>
<dbReference type="InterPro" id="IPR013655">
    <property type="entry name" value="PAS_fold_3"/>
</dbReference>
<evidence type="ECO:0000259" key="18">
    <source>
        <dbReference type="PROSITE" id="PS50114"/>
    </source>
</evidence>
<feature type="region of interest" description="Disordered" evidence="16">
    <location>
        <begin position="244"/>
        <end position="336"/>
    </location>
</feature>
<keyword evidence="4" id="KW-0288">FMN</keyword>
<dbReference type="CDD" id="cd00202">
    <property type="entry name" value="ZnF_GATA"/>
    <property type="match status" value="1"/>
</dbReference>
<keyword evidence="13" id="KW-0804">Transcription</keyword>
<evidence type="ECO:0000256" key="13">
    <source>
        <dbReference type="ARBA" id="ARBA00023163"/>
    </source>
</evidence>
<dbReference type="InterPro" id="IPR000014">
    <property type="entry name" value="PAS"/>
</dbReference>
<keyword evidence="11" id="KW-0238">DNA-binding</keyword>
<feature type="domain" description="PAS" evidence="17">
    <location>
        <begin position="555"/>
        <end position="625"/>
    </location>
</feature>
<dbReference type="SMART" id="SM00091">
    <property type="entry name" value="PAS"/>
    <property type="match status" value="3"/>
</dbReference>
<dbReference type="SUPFAM" id="SSF55785">
    <property type="entry name" value="PYP-like sensor domain (PAS domain)"/>
    <property type="match status" value="3"/>
</dbReference>
<dbReference type="Pfam" id="PF08447">
    <property type="entry name" value="PAS_3"/>
    <property type="match status" value="1"/>
</dbReference>
<dbReference type="NCBIfam" id="TIGR00229">
    <property type="entry name" value="sensory_box"/>
    <property type="match status" value="1"/>
</dbReference>
<evidence type="ECO:0000256" key="15">
    <source>
        <dbReference type="PROSITE-ProRule" id="PRU00094"/>
    </source>
</evidence>
<keyword evidence="7 15" id="KW-0863">Zinc-finger</keyword>
<feature type="compositionally biased region" description="Low complexity" evidence="16">
    <location>
        <begin position="957"/>
        <end position="966"/>
    </location>
</feature>
<keyword evidence="2" id="KW-0716">Sensory transduction</keyword>
<dbReference type="GO" id="GO:0008270">
    <property type="term" value="F:zinc ion binding"/>
    <property type="evidence" value="ECO:0007669"/>
    <property type="project" value="UniProtKB-KW"/>
</dbReference>
<feature type="domain" description="PAS" evidence="17">
    <location>
        <begin position="386"/>
        <end position="408"/>
    </location>
</feature>
<feature type="compositionally biased region" description="Basic residues" evidence="16">
    <location>
        <begin position="980"/>
        <end position="994"/>
    </location>
</feature>
<dbReference type="InterPro" id="IPR001610">
    <property type="entry name" value="PAC"/>
</dbReference>
<accession>A0AA40K8X4</accession>
<keyword evidence="5" id="KW-0479">Metal-binding</keyword>
<feature type="compositionally biased region" description="Low complexity" evidence="16">
    <location>
        <begin position="21"/>
        <end position="31"/>
    </location>
</feature>
<dbReference type="FunFam" id="3.30.450.20:FF:000064">
    <property type="entry name" value="Vivid PAS protein VVD"/>
    <property type="match status" value="1"/>
</dbReference>
<dbReference type="InterPro" id="IPR035965">
    <property type="entry name" value="PAS-like_dom_sf"/>
</dbReference>
<dbReference type="SUPFAM" id="SSF57716">
    <property type="entry name" value="Glucocorticoid receptor-like (DNA-binding domain)"/>
    <property type="match status" value="1"/>
</dbReference>
<name>A0AA40K8X4_9PEZI</name>
<keyword evidence="9" id="KW-0157">Chromophore</keyword>
<dbReference type="GO" id="GO:0006355">
    <property type="term" value="P:regulation of DNA-templated transcription"/>
    <property type="evidence" value="ECO:0007669"/>
    <property type="project" value="InterPro"/>
</dbReference>
<feature type="region of interest" description="Disordered" evidence="16">
    <location>
        <begin position="1"/>
        <end position="43"/>
    </location>
</feature>
<evidence type="ECO:0000256" key="8">
    <source>
        <dbReference type="ARBA" id="ARBA00022833"/>
    </source>
</evidence>
<evidence type="ECO:0000256" key="3">
    <source>
        <dbReference type="ARBA" id="ARBA00022630"/>
    </source>
</evidence>
<keyword evidence="20" id="KW-1185">Reference proteome</keyword>
<dbReference type="Gene3D" id="3.30.450.20">
    <property type="entry name" value="PAS domain"/>
    <property type="match status" value="3"/>
</dbReference>
<dbReference type="PANTHER" id="PTHR47429:SF7">
    <property type="entry name" value="GATA-FACTOR"/>
    <property type="match status" value="1"/>
</dbReference>
<evidence type="ECO:0000256" key="16">
    <source>
        <dbReference type="SAM" id="MobiDB-lite"/>
    </source>
</evidence>
<evidence type="ECO:0000256" key="9">
    <source>
        <dbReference type="ARBA" id="ARBA00022991"/>
    </source>
</evidence>
<evidence type="ECO:0000256" key="2">
    <source>
        <dbReference type="ARBA" id="ARBA00022606"/>
    </source>
</evidence>
<evidence type="ECO:0000256" key="7">
    <source>
        <dbReference type="ARBA" id="ARBA00022771"/>
    </source>
</evidence>
<dbReference type="GO" id="GO:0043565">
    <property type="term" value="F:sequence-specific DNA binding"/>
    <property type="evidence" value="ECO:0007669"/>
    <property type="project" value="InterPro"/>
</dbReference>
<feature type="region of interest" description="Disordered" evidence="16">
    <location>
        <begin position="936"/>
        <end position="1027"/>
    </location>
</feature>
<dbReference type="PROSITE" id="PS50112">
    <property type="entry name" value="PAS"/>
    <property type="match status" value="2"/>
</dbReference>
<sequence length="1027" mass="112203">MNNYYQNPLSPDEMQRRMTSQQQQQQQQQQQPPGHGRPVSMINTGAQPALHADPLSALSDASMAGTDSLDAIIRQNAHELQQRRNSVPQNFSHMGSDDIDRRMSMMEYGPGDNAFADFGFANMMTSAEAMTGGAYGPMTGHSGAFAQPTLMAMADQSDFSNIPISPDMMGNMIDFSNLNVGSMGADPNHMNLFGSAPMASQYPPPTLGPLNTQFAMDMNMENSPESATSTNPAADASEEPDDEIMTVDGDFDQSDEAPPPPRQAPISMEPSMGPYHASLRPPVQPDRSGSGGFQSPAAPLSRAQSRSTGPPTSGGILASAPMTPASAGTGTPVGPAQKSIYSRSGFDMLRALWHVATRPNPKLNIGAVDFSCAFVVCDVTLNDCPIIYVSDNFQNLTGYNRHEIVGKNCRFLQAPDGKVEAGSERQYVENHAVLNLKQAIAKGDEIQQSIINYRKGGKPFLNLLTMIPIPWDGEEVRFIVGFQIDLVECPDAISGQDPNGAMTVDYQRSVEINKYIWNPPSQSQWDPESGQTLGIDDVSSLLQSFNPKASSDWHKQSWDKMLLENADDVVHVLSLKGNFQYLSPSCKRILEYDAHELVNETLSSICHPSDIVPVMRLLKEAQTDKPVDTVYRIRRKHSGYTWFESYGILSTEPGKGKKCIILVGRKRPVFTLRRSDLMANGGIGDSEIWTKVSTSGMFLFVSSNVKSLLELERDQLFGTSMQDLMRRDSRVEFGRTIEKARLGKIVSCKHDIIHKRGQVLQAQTTFYPGDLGEGEKPTFLLAQTKLLKASARAIAPATGVRAGAGAAGPGVALDDPTAAAGRPGSDVGRPSDQSQSPTDSENATVRDPHENIFEQLSGTRCTSWQYELRQMEKTNRALAEELARLVSSKKKRKRRKGGSLVRDCANCHTRSTPEWRRGPSGQRDLCNSCGLRWAKQTGRVSPRNSSRGHGNGDASSKKSNSPIHSSPLHREVTEAGGGIRSRRPARRRRTKRRHHQEEEGQGGPMPAHPRAGLCSRAGAGTAAAVWR</sequence>
<dbReference type="Pfam" id="PF13426">
    <property type="entry name" value="PAS_9"/>
    <property type="match status" value="2"/>
</dbReference>
<dbReference type="InterPro" id="IPR013088">
    <property type="entry name" value="Znf_NHR/GATA"/>
</dbReference>
<keyword evidence="6" id="KW-0677">Repeat</keyword>
<evidence type="ECO:0000256" key="12">
    <source>
        <dbReference type="ARBA" id="ARBA00023159"/>
    </source>
</evidence>
<dbReference type="PROSITE" id="PS00344">
    <property type="entry name" value="GATA_ZN_FINGER_1"/>
    <property type="match status" value="1"/>
</dbReference>
<feature type="domain" description="GATA-type" evidence="18">
    <location>
        <begin position="902"/>
        <end position="931"/>
    </location>
</feature>
<evidence type="ECO:0000256" key="1">
    <source>
        <dbReference type="ARBA" id="ARBA00022543"/>
    </source>
</evidence>
<comment type="caution">
    <text evidence="19">The sequence shown here is derived from an EMBL/GenBank/DDBJ whole genome shotgun (WGS) entry which is preliminary data.</text>
</comment>
<keyword evidence="3" id="KW-0285">Flavoprotein</keyword>
<feature type="compositionally biased region" description="Polar residues" evidence="16">
    <location>
        <begin position="938"/>
        <end position="948"/>
    </location>
</feature>
<keyword evidence="8" id="KW-0862">Zinc</keyword>
<keyword evidence="12" id="KW-0010">Activator</keyword>
<feature type="compositionally biased region" description="Polar residues" evidence="16">
    <location>
        <begin position="831"/>
        <end position="843"/>
    </location>
</feature>
<feature type="region of interest" description="Disordered" evidence="16">
    <location>
        <begin position="804"/>
        <end position="848"/>
    </location>
</feature>
<evidence type="ECO:0000313" key="19">
    <source>
        <dbReference type="EMBL" id="KAK0750464.1"/>
    </source>
</evidence>
<keyword evidence="14" id="KW-0675">Receptor</keyword>
<evidence type="ECO:0000256" key="4">
    <source>
        <dbReference type="ARBA" id="ARBA00022643"/>
    </source>
</evidence>
<keyword evidence="10" id="KW-0805">Transcription regulation</keyword>
<dbReference type="SMART" id="SM00086">
    <property type="entry name" value="PAC"/>
    <property type="match status" value="2"/>
</dbReference>
<evidence type="ECO:0000256" key="10">
    <source>
        <dbReference type="ARBA" id="ARBA00023015"/>
    </source>
</evidence>
<dbReference type="Gene3D" id="3.30.50.10">
    <property type="entry name" value="Erythroid Transcription Factor GATA-1, subunit A"/>
    <property type="match status" value="1"/>
</dbReference>
<evidence type="ECO:0000256" key="5">
    <source>
        <dbReference type="ARBA" id="ARBA00022723"/>
    </source>
</evidence>
<evidence type="ECO:0000256" key="6">
    <source>
        <dbReference type="ARBA" id="ARBA00022737"/>
    </source>
</evidence>
<gene>
    <name evidence="19" type="ORF">B0T18DRAFT_321378</name>
</gene>
<reference evidence="19" key="1">
    <citation type="submission" date="2023-06" db="EMBL/GenBank/DDBJ databases">
        <title>Genome-scale phylogeny and comparative genomics of the fungal order Sordariales.</title>
        <authorList>
            <consortium name="Lawrence Berkeley National Laboratory"/>
            <person name="Hensen N."/>
            <person name="Bonometti L."/>
            <person name="Westerberg I."/>
            <person name="Brannstrom I.O."/>
            <person name="Guillou S."/>
            <person name="Cros-Aarteil S."/>
            <person name="Calhoun S."/>
            <person name="Haridas S."/>
            <person name="Kuo A."/>
            <person name="Mondo S."/>
            <person name="Pangilinan J."/>
            <person name="Riley R."/>
            <person name="LaButti K."/>
            <person name="Andreopoulos B."/>
            <person name="Lipzen A."/>
            <person name="Chen C."/>
            <person name="Yanf M."/>
            <person name="Daum C."/>
            <person name="Ng V."/>
            <person name="Clum A."/>
            <person name="Steindorff A."/>
            <person name="Ohm R."/>
            <person name="Martin F."/>
            <person name="Silar P."/>
            <person name="Natvig D."/>
            <person name="Lalanne C."/>
            <person name="Gautier V."/>
            <person name="Ament-velasquez S.L."/>
            <person name="Kruys A."/>
            <person name="Hutchinson M.I."/>
            <person name="Powell A.J."/>
            <person name="Barry K."/>
            <person name="Miller A.N."/>
            <person name="Grigoriev I.V."/>
            <person name="Debuchy R."/>
            <person name="Gladieux P."/>
            <person name="Thoren M.H."/>
            <person name="Johannesson H."/>
        </authorList>
    </citation>
    <scope>NUCLEOTIDE SEQUENCE</scope>
    <source>
        <strain evidence="19">SMH3187-1</strain>
    </source>
</reference>
<dbReference type="Proteomes" id="UP001172155">
    <property type="component" value="Unassembled WGS sequence"/>
</dbReference>
<dbReference type="PROSITE" id="PS50114">
    <property type="entry name" value="GATA_ZN_FINGER_2"/>
    <property type="match status" value="1"/>
</dbReference>
<dbReference type="GO" id="GO:0005634">
    <property type="term" value="C:nucleus"/>
    <property type="evidence" value="ECO:0007669"/>
    <property type="project" value="TreeGrafter"/>
</dbReference>
<evidence type="ECO:0000256" key="11">
    <source>
        <dbReference type="ARBA" id="ARBA00023125"/>
    </source>
</evidence>
<keyword evidence="1" id="KW-0600">Photoreceptor protein</keyword>
<evidence type="ECO:0000313" key="20">
    <source>
        <dbReference type="Proteomes" id="UP001172155"/>
    </source>
</evidence>
<feature type="compositionally biased region" description="Polar residues" evidence="16">
    <location>
        <begin position="302"/>
        <end position="311"/>
    </location>
</feature>
<protein>
    <submittedName>
        <fullName evidence="19">PAS domain-containing protein</fullName>
    </submittedName>
</protein>
<dbReference type="CDD" id="cd00130">
    <property type="entry name" value="PAS"/>
    <property type="match status" value="2"/>
</dbReference>
<dbReference type="Pfam" id="PF00320">
    <property type="entry name" value="GATA"/>
    <property type="match status" value="1"/>
</dbReference>
<evidence type="ECO:0000259" key="17">
    <source>
        <dbReference type="PROSITE" id="PS50112"/>
    </source>
</evidence>
<dbReference type="SMART" id="SM00401">
    <property type="entry name" value="ZnF_GATA"/>
    <property type="match status" value="1"/>
</dbReference>
<evidence type="ECO:0000256" key="14">
    <source>
        <dbReference type="ARBA" id="ARBA00023170"/>
    </source>
</evidence>
<dbReference type="AlphaFoldDB" id="A0AA40K8X4"/>
<proteinExistence type="predicted"/>
<dbReference type="EMBL" id="JAUKUD010000003">
    <property type="protein sequence ID" value="KAK0750464.1"/>
    <property type="molecule type" value="Genomic_DNA"/>
</dbReference>